<dbReference type="Pfam" id="PF14529">
    <property type="entry name" value="Exo_endo_phos_2"/>
    <property type="match status" value="1"/>
</dbReference>
<evidence type="ECO:0000259" key="1">
    <source>
        <dbReference type="Pfam" id="PF14529"/>
    </source>
</evidence>
<dbReference type="Gene3D" id="3.60.10.10">
    <property type="entry name" value="Endonuclease/exonuclease/phosphatase"/>
    <property type="match status" value="1"/>
</dbReference>
<feature type="domain" description="Endonuclease/exonuclease/phosphatase" evidence="1">
    <location>
        <begin position="3"/>
        <end position="110"/>
    </location>
</feature>
<proteinExistence type="predicted"/>
<dbReference type="InterPro" id="IPR005135">
    <property type="entry name" value="Endo/exonuclease/phosphatase"/>
</dbReference>
<name>A0ABD2PJN4_9PLAT</name>
<feature type="non-terminal residue" evidence="2">
    <location>
        <position position="233"/>
    </location>
</feature>
<dbReference type="EMBL" id="JBJKFK010008727">
    <property type="protein sequence ID" value="KAL3306997.1"/>
    <property type="molecule type" value="Genomic_DNA"/>
</dbReference>
<keyword evidence="3" id="KW-1185">Reference proteome</keyword>
<gene>
    <name evidence="2" type="ORF">Ciccas_014504</name>
</gene>
<sequence>MLVGVYRPPIDRIESVSEVCRLLRDVSSLTDDQLFIIGDFNFPQISWTRFSSCPRHRPVLSTSLELDLPQIVQIPTRGSSMLDLAFVRSGTAQRTQAQVIHSEISDHAAVVISIETLPIVKLLSDALPTSLPLQVNFEDADALIANAAPLLHPDLSPDANTELLLTSITTAIEFSSQPSRKIVKQLRQDNRLISLAEKFRCMPSIHLRRRLQDAIASSLKANHSYAVEKENKL</sequence>
<accession>A0ABD2PJN4</accession>
<dbReference type="SUPFAM" id="SSF56219">
    <property type="entry name" value="DNase I-like"/>
    <property type="match status" value="1"/>
</dbReference>
<dbReference type="InterPro" id="IPR036691">
    <property type="entry name" value="Endo/exonu/phosph_ase_sf"/>
</dbReference>
<protein>
    <recommendedName>
        <fullName evidence="1">Endonuclease/exonuclease/phosphatase domain-containing protein</fullName>
    </recommendedName>
</protein>
<evidence type="ECO:0000313" key="2">
    <source>
        <dbReference type="EMBL" id="KAL3306997.1"/>
    </source>
</evidence>
<reference evidence="2 3" key="1">
    <citation type="submission" date="2024-11" db="EMBL/GenBank/DDBJ databases">
        <title>Adaptive evolution of stress response genes in parasites aligns with host niche diversity.</title>
        <authorList>
            <person name="Hahn C."/>
            <person name="Resl P."/>
        </authorList>
    </citation>
    <scope>NUCLEOTIDE SEQUENCE [LARGE SCALE GENOMIC DNA]</scope>
    <source>
        <strain evidence="2">EGGRZ-B1_66</strain>
        <tissue evidence="2">Body</tissue>
    </source>
</reference>
<evidence type="ECO:0000313" key="3">
    <source>
        <dbReference type="Proteomes" id="UP001626550"/>
    </source>
</evidence>
<comment type="caution">
    <text evidence="2">The sequence shown here is derived from an EMBL/GenBank/DDBJ whole genome shotgun (WGS) entry which is preliminary data.</text>
</comment>
<dbReference type="AlphaFoldDB" id="A0ABD2PJN4"/>
<organism evidence="2 3">
    <name type="scientific">Cichlidogyrus casuarinus</name>
    <dbReference type="NCBI Taxonomy" id="1844966"/>
    <lineage>
        <taxon>Eukaryota</taxon>
        <taxon>Metazoa</taxon>
        <taxon>Spiralia</taxon>
        <taxon>Lophotrochozoa</taxon>
        <taxon>Platyhelminthes</taxon>
        <taxon>Monogenea</taxon>
        <taxon>Monopisthocotylea</taxon>
        <taxon>Dactylogyridea</taxon>
        <taxon>Ancyrocephalidae</taxon>
        <taxon>Cichlidogyrus</taxon>
    </lineage>
</organism>
<dbReference type="Proteomes" id="UP001626550">
    <property type="component" value="Unassembled WGS sequence"/>
</dbReference>